<proteinExistence type="predicted"/>
<keyword evidence="2" id="KW-0378">Hydrolase</keyword>
<dbReference type="STRING" id="758803.SAMN05421803_12171"/>
<dbReference type="InterPro" id="IPR038726">
    <property type="entry name" value="PDDEXK_AddAB-type"/>
</dbReference>
<reference evidence="6 7" key="1">
    <citation type="submission" date="2016-11" db="EMBL/GenBank/DDBJ databases">
        <authorList>
            <person name="Jaros S."/>
            <person name="Januszkiewicz K."/>
            <person name="Wedrychowicz H."/>
        </authorList>
    </citation>
    <scope>NUCLEOTIDE SEQUENCE [LARGE SCALE GENOMIC DNA]</scope>
    <source>
        <strain evidence="6 7">CGMCC 4.5723</strain>
    </source>
</reference>
<dbReference type="EMBL" id="FQZK01000021">
    <property type="protein sequence ID" value="SHK49560.1"/>
    <property type="molecule type" value="Genomic_DNA"/>
</dbReference>
<evidence type="ECO:0000256" key="1">
    <source>
        <dbReference type="ARBA" id="ARBA00022763"/>
    </source>
</evidence>
<dbReference type="GO" id="GO:0006281">
    <property type="term" value="P:DNA repair"/>
    <property type="evidence" value="ECO:0007669"/>
    <property type="project" value="UniProtKB-KW"/>
</dbReference>
<feature type="compositionally biased region" description="Pro residues" evidence="4">
    <location>
        <begin position="610"/>
        <end position="625"/>
    </location>
</feature>
<name>A0A1M6SY37_9ACTN</name>
<sequence length="851" mass="87570">MITDTGCPPVVRLLSDAAVLPRGGCPAYRRVRADRSAGPERHRPGEVPAAVLHAVLDLVEHRGWSLERACAHPPPPGRPPVTVLGDRVPPVHEGVRRWVHHAAGAHLAAVAGRTPVPDFWVRQYMPERDSRHRRPYEVRAAGRCYTRDTARELWVPVPGGLRRSPADAGVAVAAYVLATGSPVDRRAYAADPARYHGGAPYPMLRGDGPPERVRVVRVSCLDGAAQTRFDGTAEEAVALFAERGREGLRSALVGGARVPGPDCLTCGIRSGCGRLPRAPGLLGLARAPERRAWSPDGAREHALCPARAHFRALGLPAVHRVPVRHTVQPPPDGPRALGPHAPCPPTVPAGAGTFVSAPGAPAPPGGAPATDGAPLGPAARAGRDGPAPRHTSAPPREPAPRPRHAPPADARTAPAGTRAPGSDASTATPRAPTAGPEQAPPPGTAARTTHAPYARTAAWERSPQPPAAPQAADTTASGLGATAAARHAHTTGAEPTPPPTDAARTTGPEITAPRPHAAGPGRNPHTGTGTNTTGARSSAPGTTTASRGHGDRPAPMPHPGTGPGTAVSEPRVQAAGPERTSPLGTGTRATGAGTRGPRTSTAAPGGPGTGPAPAPAPAPSPPPRTADPLRAGDGVVAGAVRAWLERAHGRPPRRACEPADLPPDPARWACGGRRLFGERARRAAALLAAHLPVCPLRDLPAGDHVRSGSALTADDTDADVLLVHRADVLHHRRGSWVHRSVLIPEDGPPGTAPAALFAQEPRAALGVLLFSSGVIAAGPEPAVEVEVLTPGGARVHVLDPASPSVLAAAERTVRDLAAPWHRDLEHAPVPGPACRTCPYRAWCPRGEDAPP</sequence>
<evidence type="ECO:0000259" key="5">
    <source>
        <dbReference type="Pfam" id="PF12705"/>
    </source>
</evidence>
<protein>
    <recommendedName>
        <fullName evidence="5">PD-(D/E)XK endonuclease-like domain-containing protein</fullName>
    </recommendedName>
</protein>
<feature type="region of interest" description="Disordered" evidence="4">
    <location>
        <begin position="324"/>
        <end position="631"/>
    </location>
</feature>
<organism evidence="6 7">
    <name type="scientific">Nocardiopsis flavescens</name>
    <dbReference type="NCBI Taxonomy" id="758803"/>
    <lineage>
        <taxon>Bacteria</taxon>
        <taxon>Bacillati</taxon>
        <taxon>Actinomycetota</taxon>
        <taxon>Actinomycetes</taxon>
        <taxon>Streptosporangiales</taxon>
        <taxon>Nocardiopsidaceae</taxon>
        <taxon>Nocardiopsis</taxon>
    </lineage>
</organism>
<evidence type="ECO:0000256" key="4">
    <source>
        <dbReference type="SAM" id="MobiDB-lite"/>
    </source>
</evidence>
<dbReference type="Proteomes" id="UP000184452">
    <property type="component" value="Unassembled WGS sequence"/>
</dbReference>
<keyword evidence="2" id="KW-0067">ATP-binding</keyword>
<keyword evidence="1" id="KW-0227">DNA damage</keyword>
<evidence type="ECO:0000256" key="2">
    <source>
        <dbReference type="ARBA" id="ARBA00022806"/>
    </source>
</evidence>
<dbReference type="GO" id="GO:0004386">
    <property type="term" value="F:helicase activity"/>
    <property type="evidence" value="ECO:0007669"/>
    <property type="project" value="UniProtKB-KW"/>
</dbReference>
<keyword evidence="2" id="KW-0347">Helicase</keyword>
<feature type="compositionally biased region" description="Low complexity" evidence="4">
    <location>
        <begin position="469"/>
        <end position="494"/>
    </location>
</feature>
<feature type="compositionally biased region" description="Low complexity" evidence="4">
    <location>
        <begin position="584"/>
        <end position="604"/>
    </location>
</feature>
<keyword evidence="3" id="KW-0234">DNA repair</keyword>
<evidence type="ECO:0000313" key="7">
    <source>
        <dbReference type="Proteomes" id="UP000184452"/>
    </source>
</evidence>
<keyword evidence="7" id="KW-1185">Reference proteome</keyword>
<accession>A0A1M6SY37</accession>
<evidence type="ECO:0000256" key="3">
    <source>
        <dbReference type="ARBA" id="ARBA00023204"/>
    </source>
</evidence>
<dbReference type="RefSeq" id="WP_073382605.1">
    <property type="nucleotide sequence ID" value="NZ_FQZK01000021.1"/>
</dbReference>
<feature type="compositionally biased region" description="Low complexity" evidence="4">
    <location>
        <begin position="519"/>
        <end position="539"/>
    </location>
</feature>
<evidence type="ECO:0000313" key="6">
    <source>
        <dbReference type="EMBL" id="SHK49560.1"/>
    </source>
</evidence>
<dbReference type="OrthoDB" id="3588062at2"/>
<feature type="domain" description="PD-(D/E)XK endonuclease-like" evidence="5">
    <location>
        <begin position="794"/>
        <end position="844"/>
    </location>
</feature>
<dbReference type="AlphaFoldDB" id="A0A1M6SY37"/>
<dbReference type="Pfam" id="PF12705">
    <property type="entry name" value="PDDEXK_1"/>
    <property type="match status" value="1"/>
</dbReference>
<gene>
    <name evidence="6" type="ORF">SAMN05421803_12171</name>
</gene>
<keyword evidence="2" id="KW-0547">Nucleotide-binding</keyword>
<feature type="compositionally biased region" description="Low complexity" evidence="4">
    <location>
        <begin position="407"/>
        <end position="420"/>
    </location>
</feature>
<feature type="compositionally biased region" description="Low complexity" evidence="4">
    <location>
        <begin position="367"/>
        <end position="380"/>
    </location>
</feature>